<evidence type="ECO:0000256" key="1">
    <source>
        <dbReference type="ARBA" id="ARBA00023239"/>
    </source>
</evidence>
<dbReference type="PANTHER" id="PTHR10088:SF4">
    <property type="entry name" value="GLUCOKINASE REGULATORY PROTEIN"/>
    <property type="match status" value="1"/>
</dbReference>
<keyword evidence="2 3" id="KW-0119">Carbohydrate metabolism</keyword>
<feature type="domain" description="SIS" evidence="4">
    <location>
        <begin position="55"/>
        <end position="218"/>
    </location>
</feature>
<dbReference type="GO" id="GO:0016803">
    <property type="term" value="F:ether hydrolase activity"/>
    <property type="evidence" value="ECO:0007669"/>
    <property type="project" value="TreeGrafter"/>
</dbReference>
<dbReference type="HAMAP" id="MF_00068">
    <property type="entry name" value="MurQ"/>
    <property type="match status" value="1"/>
</dbReference>
<dbReference type="InterPro" id="IPR005488">
    <property type="entry name" value="Etherase_MurQ"/>
</dbReference>
<dbReference type="CDD" id="cd05007">
    <property type="entry name" value="SIS_Etherase"/>
    <property type="match status" value="1"/>
</dbReference>
<comment type="miscellaneous">
    <text evidence="3">A lyase-type mechanism (elimination/hydration) is suggested for the cleavage of the lactyl ether bond of MurNAc 6-phosphate, with the formation of an alpha,beta-unsaturated aldehyde intermediate with (E)-stereochemistry, followed by the syn addition of water to give product.</text>
</comment>
<name>A0A1H9PNI0_9LACT</name>
<comment type="function">
    <text evidence="3">Specifically catalyzes the cleavage of the D-lactyl ether substituent of MurNAc 6-phosphate, producing GlcNAc 6-phosphate and D-lactate.</text>
</comment>
<comment type="subunit">
    <text evidence="3">Homodimer.</text>
</comment>
<dbReference type="Proteomes" id="UP000198948">
    <property type="component" value="Unassembled WGS sequence"/>
</dbReference>
<dbReference type="RefSeq" id="WP_092649199.1">
    <property type="nucleotide sequence ID" value="NZ_FOHA01000001.1"/>
</dbReference>
<dbReference type="OrthoDB" id="9813395at2"/>
<dbReference type="Gene3D" id="3.40.50.10490">
    <property type="entry name" value="Glucose-6-phosphate isomerase like protein, domain 1"/>
    <property type="match status" value="1"/>
</dbReference>
<dbReference type="PANTHER" id="PTHR10088">
    <property type="entry name" value="GLUCOKINASE REGULATORY PROTEIN"/>
    <property type="match status" value="1"/>
</dbReference>
<evidence type="ECO:0000256" key="2">
    <source>
        <dbReference type="ARBA" id="ARBA00023277"/>
    </source>
</evidence>
<evidence type="ECO:0000256" key="3">
    <source>
        <dbReference type="HAMAP-Rule" id="MF_00068"/>
    </source>
</evidence>
<dbReference type="GO" id="GO:0097367">
    <property type="term" value="F:carbohydrate derivative binding"/>
    <property type="evidence" value="ECO:0007669"/>
    <property type="project" value="InterPro"/>
</dbReference>
<organism evidence="5 6">
    <name type="scientific">Isobaculum melis</name>
    <dbReference type="NCBI Taxonomy" id="142588"/>
    <lineage>
        <taxon>Bacteria</taxon>
        <taxon>Bacillati</taxon>
        <taxon>Bacillota</taxon>
        <taxon>Bacilli</taxon>
        <taxon>Lactobacillales</taxon>
        <taxon>Carnobacteriaceae</taxon>
        <taxon>Isobaculum</taxon>
    </lineage>
</organism>
<dbReference type="InterPro" id="IPR046348">
    <property type="entry name" value="SIS_dom_sf"/>
</dbReference>
<dbReference type="UniPathway" id="UPA00342"/>
<dbReference type="EMBL" id="FOHA01000001">
    <property type="protein sequence ID" value="SER49728.1"/>
    <property type="molecule type" value="Genomic_DNA"/>
</dbReference>
<dbReference type="Gene3D" id="1.10.8.1080">
    <property type="match status" value="1"/>
</dbReference>
<comment type="catalytic activity">
    <reaction evidence="3">
        <text>N-acetyl-D-muramate 6-phosphate + H2O = N-acetyl-D-glucosamine 6-phosphate + (R)-lactate</text>
        <dbReference type="Rhea" id="RHEA:26410"/>
        <dbReference type="ChEBI" id="CHEBI:15377"/>
        <dbReference type="ChEBI" id="CHEBI:16004"/>
        <dbReference type="ChEBI" id="CHEBI:57513"/>
        <dbReference type="ChEBI" id="CHEBI:58722"/>
        <dbReference type="EC" id="4.2.1.126"/>
    </reaction>
</comment>
<dbReference type="InterPro" id="IPR001347">
    <property type="entry name" value="SIS_dom"/>
</dbReference>
<keyword evidence="1 3" id="KW-0456">Lyase</keyword>
<dbReference type="STRING" id="142588.SAMN04488559_10135"/>
<dbReference type="InterPro" id="IPR005486">
    <property type="entry name" value="Glucokinase_regulatory_CS"/>
</dbReference>
<dbReference type="Pfam" id="PF22645">
    <property type="entry name" value="GKRP_SIS_N"/>
    <property type="match status" value="1"/>
</dbReference>
<accession>A0A1H9PNI0</accession>
<gene>
    <name evidence="3" type="primary">murQ</name>
    <name evidence="5" type="ORF">SAMN04488559_10135</name>
</gene>
<dbReference type="NCBIfam" id="NF009222">
    <property type="entry name" value="PRK12570.1"/>
    <property type="match status" value="1"/>
</dbReference>
<dbReference type="PROSITE" id="PS01272">
    <property type="entry name" value="GCKR"/>
    <property type="match status" value="1"/>
</dbReference>
<evidence type="ECO:0000313" key="5">
    <source>
        <dbReference type="EMBL" id="SER49728.1"/>
    </source>
</evidence>
<dbReference type="FunFam" id="3.40.50.10490:FF:000014">
    <property type="entry name" value="N-acetylmuramic acid 6-phosphate etherase"/>
    <property type="match status" value="1"/>
</dbReference>
<comment type="similarity">
    <text evidence="3">Belongs to the GCKR-like family. MurNAc-6-P etherase subfamily.</text>
</comment>
<dbReference type="GO" id="GO:0046348">
    <property type="term" value="P:amino sugar catabolic process"/>
    <property type="evidence" value="ECO:0007669"/>
    <property type="project" value="InterPro"/>
</dbReference>
<dbReference type="GO" id="GO:0016835">
    <property type="term" value="F:carbon-oxygen lyase activity"/>
    <property type="evidence" value="ECO:0007669"/>
    <property type="project" value="UniProtKB-UniRule"/>
</dbReference>
<evidence type="ECO:0000313" key="6">
    <source>
        <dbReference type="Proteomes" id="UP000198948"/>
    </source>
</evidence>
<dbReference type="EC" id="4.2.1.126" evidence="3"/>
<keyword evidence="6" id="KW-1185">Reference proteome</keyword>
<dbReference type="GO" id="GO:0097173">
    <property type="term" value="P:N-acetylmuramic acid catabolic process"/>
    <property type="evidence" value="ECO:0007669"/>
    <property type="project" value="UniProtKB-UniPathway"/>
</dbReference>
<proteinExistence type="inferred from homology"/>
<evidence type="ECO:0000259" key="4">
    <source>
        <dbReference type="PROSITE" id="PS51464"/>
    </source>
</evidence>
<dbReference type="NCBIfam" id="TIGR00274">
    <property type="entry name" value="N-acetylmuramic acid 6-phosphate etherase"/>
    <property type="match status" value="1"/>
</dbReference>
<feature type="active site" evidence="3">
    <location>
        <position position="114"/>
    </location>
</feature>
<feature type="active site" description="Proton donor" evidence="3">
    <location>
        <position position="83"/>
    </location>
</feature>
<dbReference type="InterPro" id="IPR040190">
    <property type="entry name" value="MURQ/GCKR"/>
</dbReference>
<dbReference type="NCBIfam" id="NF003915">
    <property type="entry name" value="PRK05441.1"/>
    <property type="match status" value="1"/>
</dbReference>
<comment type="pathway">
    <text evidence="3">Amino-sugar metabolism; N-acetylmuramate degradation.</text>
</comment>
<dbReference type="GO" id="GO:0009254">
    <property type="term" value="P:peptidoglycan turnover"/>
    <property type="evidence" value="ECO:0007669"/>
    <property type="project" value="TreeGrafter"/>
</dbReference>
<sequence>MDLTKLTTESRNKETMTIDQLSTAEMVAVMNQEDQKVALAVEKELPQIAKAIDAVSEKFMAGGRMIYCGAGTSGRLGALDAIELTPTYSVSPKRAFGLIAGGKEAMFSAVEGAEDSEELAIEDLKKVDLTAADIVIAVAASGRTPYAISALKYGNEVDALTISVTCNGASEMNQLAQIGIAPIVGPEVITGSTRMKAGSAQKMVLNMLSTGVMIRSGKVFSNLMVNVQPTNLKLVKRAQGIIAQATDVSEEKALEMLELAEMDVAVAIVMIQTGLDPLAAKKAVKEHQGMVTQVIQAYQAGE</sequence>
<dbReference type="PROSITE" id="PS51464">
    <property type="entry name" value="SIS"/>
    <property type="match status" value="1"/>
</dbReference>
<protein>
    <recommendedName>
        <fullName evidence="3">N-acetylmuramic acid 6-phosphate etherase</fullName>
        <shortName evidence="3">MurNAc-6-P etherase</shortName>
        <ecNumber evidence="3">4.2.1.126</ecNumber>
    </recommendedName>
    <alternativeName>
        <fullName evidence="3">N-acetylmuramic acid 6-phosphate hydrolase</fullName>
    </alternativeName>
    <alternativeName>
        <fullName evidence="3">N-acetylmuramic acid 6-phosphate lyase</fullName>
    </alternativeName>
</protein>
<reference evidence="5 6" key="1">
    <citation type="submission" date="2016-10" db="EMBL/GenBank/DDBJ databases">
        <authorList>
            <person name="de Groot N.N."/>
        </authorList>
    </citation>
    <scope>NUCLEOTIDE SEQUENCE [LARGE SCALE GENOMIC DNA]</scope>
    <source>
        <strain evidence="5 6">DSM 13760</strain>
    </source>
</reference>
<dbReference type="SUPFAM" id="SSF53697">
    <property type="entry name" value="SIS domain"/>
    <property type="match status" value="1"/>
</dbReference>
<dbReference type="AlphaFoldDB" id="A0A1H9PNI0"/>